<dbReference type="PANTHER" id="PTHR37299">
    <property type="entry name" value="TRANSCRIPTIONAL REGULATOR-RELATED"/>
    <property type="match status" value="1"/>
</dbReference>
<dbReference type="GO" id="GO:0003677">
    <property type="term" value="F:DNA binding"/>
    <property type="evidence" value="ECO:0007669"/>
    <property type="project" value="InterPro"/>
</dbReference>
<dbReference type="OrthoDB" id="1649879at2"/>
<dbReference type="InterPro" id="IPR007492">
    <property type="entry name" value="LytTR_DNA-bd_dom"/>
</dbReference>
<accession>A0A3E2W085</accession>
<dbReference type="EMBL" id="QVEV01000005">
    <property type="protein sequence ID" value="RGC17341.1"/>
    <property type="molecule type" value="Genomic_DNA"/>
</dbReference>
<dbReference type="Gene3D" id="3.10.450.50">
    <property type="match status" value="1"/>
</dbReference>
<gene>
    <name evidence="2" type="ORF">DXA38_05775</name>
</gene>
<evidence type="ECO:0000313" key="3">
    <source>
        <dbReference type="Proteomes" id="UP000260025"/>
    </source>
</evidence>
<sequence length="279" mass="32386">MLKKKTEECIALTDKIMTEHYRGNDDLLHTYIGENCLWIGSCDSEYYAGRTKILEVLDEWLGDLPLITLFSKSFECVTQDRNSCTIVGQYVGATDESSGEIFSDKQRVTFCWKEQKEGLRIEHMHISNPLKNLQEEEVFPHAVGKYTRHYMQMLIEKEIESMGSICVRDKANISHKILIGEIIYLEAFNKETVIHTTHGDIYAKLQMAMVETIISDEQPELVVRVHKSFCASRYYIESICRYELRLYGGHTIPVSRSGYPKIKEQLRLKEAYYDRGNDE</sequence>
<dbReference type="Proteomes" id="UP000260025">
    <property type="component" value="Unassembled WGS sequence"/>
</dbReference>
<protein>
    <recommendedName>
        <fullName evidence="1">HTH LytTR-type domain-containing protein</fullName>
    </recommendedName>
</protein>
<dbReference type="Pfam" id="PF04397">
    <property type="entry name" value="LytTR"/>
    <property type="match status" value="1"/>
</dbReference>
<dbReference type="PANTHER" id="PTHR37299:SF1">
    <property type="entry name" value="STAGE 0 SPORULATION PROTEIN A HOMOLOG"/>
    <property type="match status" value="1"/>
</dbReference>
<dbReference type="GO" id="GO:0000156">
    <property type="term" value="F:phosphorelay response regulator activity"/>
    <property type="evidence" value="ECO:0007669"/>
    <property type="project" value="InterPro"/>
</dbReference>
<dbReference type="RefSeq" id="WP_117442377.1">
    <property type="nucleotide sequence ID" value="NZ_JAJFEN010000007.1"/>
</dbReference>
<comment type="caution">
    <text evidence="2">The sequence shown here is derived from an EMBL/GenBank/DDBJ whole genome shotgun (WGS) entry which is preliminary data.</text>
</comment>
<reference evidence="2 3" key="1">
    <citation type="submission" date="2018-08" db="EMBL/GenBank/DDBJ databases">
        <title>A genome reference for cultivated species of the human gut microbiota.</title>
        <authorList>
            <person name="Zou Y."/>
            <person name="Xue W."/>
            <person name="Luo G."/>
        </authorList>
    </citation>
    <scope>NUCLEOTIDE SEQUENCE [LARGE SCALE GENOMIC DNA]</scope>
    <source>
        <strain evidence="2 3">OF01-2LB</strain>
    </source>
</reference>
<dbReference type="InterPro" id="IPR032710">
    <property type="entry name" value="NTF2-like_dom_sf"/>
</dbReference>
<evidence type="ECO:0000313" key="2">
    <source>
        <dbReference type="EMBL" id="RGC17341.1"/>
    </source>
</evidence>
<organism evidence="2 3">
    <name type="scientific">Clostridium innocuum</name>
    <dbReference type="NCBI Taxonomy" id="1522"/>
    <lineage>
        <taxon>Bacteria</taxon>
        <taxon>Bacillati</taxon>
        <taxon>Bacillota</taxon>
        <taxon>Clostridia</taxon>
        <taxon>Eubacteriales</taxon>
        <taxon>Clostridiaceae</taxon>
        <taxon>Clostridium</taxon>
    </lineage>
</organism>
<dbReference type="InterPro" id="IPR046947">
    <property type="entry name" value="LytR-like"/>
</dbReference>
<dbReference type="SUPFAM" id="SSF54427">
    <property type="entry name" value="NTF2-like"/>
    <property type="match status" value="1"/>
</dbReference>
<dbReference type="PROSITE" id="PS50930">
    <property type="entry name" value="HTH_LYTTR"/>
    <property type="match status" value="1"/>
</dbReference>
<name>A0A3E2W085_CLOIN</name>
<dbReference type="Gene3D" id="2.40.50.1020">
    <property type="entry name" value="LytTr DNA-binding domain"/>
    <property type="match status" value="1"/>
</dbReference>
<proteinExistence type="predicted"/>
<feature type="domain" description="HTH LytTR-type" evidence="1">
    <location>
        <begin position="175"/>
        <end position="268"/>
    </location>
</feature>
<dbReference type="SMART" id="SM00850">
    <property type="entry name" value="LytTR"/>
    <property type="match status" value="1"/>
</dbReference>
<dbReference type="AlphaFoldDB" id="A0A3E2W085"/>
<evidence type="ECO:0000259" key="1">
    <source>
        <dbReference type="PROSITE" id="PS50930"/>
    </source>
</evidence>